<reference evidence="1 2" key="1">
    <citation type="submission" date="2020-05" db="EMBL/GenBank/DDBJ databases">
        <title>WGS assembly of Panicum virgatum.</title>
        <authorList>
            <person name="Lovell J.T."/>
            <person name="Jenkins J."/>
            <person name="Shu S."/>
            <person name="Juenger T.E."/>
            <person name="Schmutz J."/>
        </authorList>
    </citation>
    <scope>NUCLEOTIDE SEQUENCE [LARGE SCALE GENOMIC DNA]</scope>
    <source>
        <strain evidence="2">cv. AP13</strain>
    </source>
</reference>
<dbReference type="EMBL" id="CM029051">
    <property type="protein sequence ID" value="KAG2560104.1"/>
    <property type="molecule type" value="Genomic_DNA"/>
</dbReference>
<gene>
    <name evidence="1" type="ORF">PVAP13_8KG051753</name>
</gene>
<accession>A0A8T0PPP3</accession>
<name>A0A8T0PPP3_PANVG</name>
<sequence length="89" mass="9545">MAQNNSGPQKFVFQSRWRSLPVFRRPAMGALSAGFGDDGEPPRRLWRLQGSNPPGPGCWGMWAAIAPAEMRSAASGRRSEGPCLSSGGQ</sequence>
<organism evidence="1 2">
    <name type="scientific">Panicum virgatum</name>
    <name type="common">Blackwell switchgrass</name>
    <dbReference type="NCBI Taxonomy" id="38727"/>
    <lineage>
        <taxon>Eukaryota</taxon>
        <taxon>Viridiplantae</taxon>
        <taxon>Streptophyta</taxon>
        <taxon>Embryophyta</taxon>
        <taxon>Tracheophyta</taxon>
        <taxon>Spermatophyta</taxon>
        <taxon>Magnoliopsida</taxon>
        <taxon>Liliopsida</taxon>
        <taxon>Poales</taxon>
        <taxon>Poaceae</taxon>
        <taxon>PACMAD clade</taxon>
        <taxon>Panicoideae</taxon>
        <taxon>Panicodae</taxon>
        <taxon>Paniceae</taxon>
        <taxon>Panicinae</taxon>
        <taxon>Panicum</taxon>
        <taxon>Panicum sect. Hiantes</taxon>
    </lineage>
</organism>
<protein>
    <submittedName>
        <fullName evidence="1">Uncharacterized protein</fullName>
    </submittedName>
</protein>
<proteinExistence type="predicted"/>
<comment type="caution">
    <text evidence="1">The sequence shown here is derived from an EMBL/GenBank/DDBJ whole genome shotgun (WGS) entry which is preliminary data.</text>
</comment>
<keyword evidence="2" id="KW-1185">Reference proteome</keyword>
<evidence type="ECO:0000313" key="2">
    <source>
        <dbReference type="Proteomes" id="UP000823388"/>
    </source>
</evidence>
<dbReference type="AlphaFoldDB" id="A0A8T0PPP3"/>
<evidence type="ECO:0000313" key="1">
    <source>
        <dbReference type="EMBL" id="KAG2560104.1"/>
    </source>
</evidence>
<dbReference type="Proteomes" id="UP000823388">
    <property type="component" value="Chromosome 8K"/>
</dbReference>